<comment type="caution">
    <text evidence="6">The sequence shown here is derived from an EMBL/GenBank/DDBJ whole genome shotgun (WGS) entry which is preliminary data.</text>
</comment>
<dbReference type="SUPFAM" id="SSF46785">
    <property type="entry name" value="Winged helix' DNA-binding domain"/>
    <property type="match status" value="1"/>
</dbReference>
<evidence type="ECO:0000313" key="6">
    <source>
        <dbReference type="EMBL" id="MPV88853.1"/>
    </source>
</evidence>
<dbReference type="Pfam" id="PF09339">
    <property type="entry name" value="HTH_IclR"/>
    <property type="match status" value="1"/>
</dbReference>
<dbReference type="GO" id="GO:0003700">
    <property type="term" value="F:DNA-binding transcription factor activity"/>
    <property type="evidence" value="ECO:0007669"/>
    <property type="project" value="TreeGrafter"/>
</dbReference>
<organism evidence="6 7">
    <name type="scientific">Georgenia ruanii</name>
    <dbReference type="NCBI Taxonomy" id="348442"/>
    <lineage>
        <taxon>Bacteria</taxon>
        <taxon>Bacillati</taxon>
        <taxon>Actinomycetota</taxon>
        <taxon>Actinomycetes</taxon>
        <taxon>Micrococcales</taxon>
        <taxon>Bogoriellaceae</taxon>
        <taxon>Georgenia</taxon>
    </lineage>
</organism>
<dbReference type="PANTHER" id="PTHR30136">
    <property type="entry name" value="HELIX-TURN-HELIX TRANSCRIPTIONAL REGULATOR, ICLR FAMILY"/>
    <property type="match status" value="1"/>
</dbReference>
<evidence type="ECO:0000256" key="2">
    <source>
        <dbReference type="ARBA" id="ARBA00023125"/>
    </source>
</evidence>
<keyword evidence="7" id="KW-1185">Reference proteome</keyword>
<accession>A0A7J9UWW2</accession>
<protein>
    <submittedName>
        <fullName evidence="6">Helix-turn-helix domain-containing protein</fullName>
    </submittedName>
</protein>
<dbReference type="InterPro" id="IPR014757">
    <property type="entry name" value="Tscrpt_reg_IclR_C"/>
</dbReference>
<name>A0A7J9UWW2_9MICO</name>
<dbReference type="SUPFAM" id="SSF55781">
    <property type="entry name" value="GAF domain-like"/>
    <property type="match status" value="1"/>
</dbReference>
<dbReference type="PROSITE" id="PS51077">
    <property type="entry name" value="HTH_ICLR"/>
    <property type="match status" value="1"/>
</dbReference>
<dbReference type="Gene3D" id="1.10.10.10">
    <property type="entry name" value="Winged helix-like DNA-binding domain superfamily/Winged helix DNA-binding domain"/>
    <property type="match status" value="1"/>
</dbReference>
<feature type="domain" description="HTH iclR-type" evidence="4">
    <location>
        <begin position="15"/>
        <end position="78"/>
    </location>
</feature>
<dbReference type="PROSITE" id="PS51078">
    <property type="entry name" value="ICLR_ED"/>
    <property type="match status" value="1"/>
</dbReference>
<dbReference type="Gene3D" id="3.30.450.40">
    <property type="match status" value="1"/>
</dbReference>
<proteinExistence type="predicted"/>
<dbReference type="Pfam" id="PF01614">
    <property type="entry name" value="IclR_C"/>
    <property type="match status" value="1"/>
</dbReference>
<dbReference type="InterPro" id="IPR029016">
    <property type="entry name" value="GAF-like_dom_sf"/>
</dbReference>
<dbReference type="InterPro" id="IPR050707">
    <property type="entry name" value="HTH_MetabolicPath_Reg"/>
</dbReference>
<feature type="domain" description="IclR-ED" evidence="5">
    <location>
        <begin position="79"/>
        <end position="263"/>
    </location>
</feature>
<dbReference type="GO" id="GO:0045892">
    <property type="term" value="P:negative regulation of DNA-templated transcription"/>
    <property type="evidence" value="ECO:0007669"/>
    <property type="project" value="TreeGrafter"/>
</dbReference>
<dbReference type="PANTHER" id="PTHR30136:SF24">
    <property type="entry name" value="HTH-TYPE TRANSCRIPTIONAL REPRESSOR ALLR"/>
    <property type="match status" value="1"/>
</dbReference>
<evidence type="ECO:0000259" key="5">
    <source>
        <dbReference type="PROSITE" id="PS51078"/>
    </source>
</evidence>
<keyword evidence="3" id="KW-0804">Transcription</keyword>
<dbReference type="InterPro" id="IPR036390">
    <property type="entry name" value="WH_DNA-bd_sf"/>
</dbReference>
<dbReference type="OrthoDB" id="9000968at2"/>
<keyword evidence="1" id="KW-0805">Transcription regulation</keyword>
<gene>
    <name evidence="6" type="ORF">GB882_09245</name>
</gene>
<dbReference type="SMART" id="SM00346">
    <property type="entry name" value="HTH_ICLR"/>
    <property type="match status" value="1"/>
</dbReference>
<keyword evidence="2" id="KW-0238">DNA-binding</keyword>
<dbReference type="Proteomes" id="UP000429644">
    <property type="component" value="Unassembled WGS sequence"/>
</dbReference>
<evidence type="ECO:0000256" key="3">
    <source>
        <dbReference type="ARBA" id="ARBA00023163"/>
    </source>
</evidence>
<dbReference type="GO" id="GO:0003677">
    <property type="term" value="F:DNA binding"/>
    <property type="evidence" value="ECO:0007669"/>
    <property type="project" value="UniProtKB-KW"/>
</dbReference>
<reference evidence="6 7" key="1">
    <citation type="submission" date="2019-10" db="EMBL/GenBank/DDBJ databases">
        <title>Georgenia wutianyii sp. nov. and Georgenia yuyongxinii sp. nov. isolated from plateau pika (Ochotona curzoniae) in the Qinghai-Tibet plateau of China.</title>
        <authorList>
            <person name="Tian Z."/>
        </authorList>
    </citation>
    <scope>NUCLEOTIDE SEQUENCE [LARGE SCALE GENOMIC DNA]</scope>
    <source>
        <strain evidence="6 7">JCM 15130</strain>
    </source>
</reference>
<dbReference type="RefSeq" id="WP_152231538.1">
    <property type="nucleotide sequence ID" value="NZ_BAAAOT010000009.1"/>
</dbReference>
<sequence length="263" mass="27703">MTSAAVNRPRTGSPVEAVDRALLVLQALAADGPGGSTLAELAGRLEVNKTTLHRVLAALKFRDFVVQDPASGRYALGPSVAALADQYFGEDNLPALLHPALLALVGEVDELVHLGALTGAHVLYLDKVEPDRPIRVWSAVGRRMPAVTTALGRALLAYRGTDRAMLDSYLPAAVDRGAVDADHVWATLELARARGYAMEDQENEPGITCVAVPLLRAGTAVAAVSVTAPAERMGAERVRGIYAGMRAVLPALLPPGLRLPDAE</sequence>
<evidence type="ECO:0000259" key="4">
    <source>
        <dbReference type="PROSITE" id="PS51077"/>
    </source>
</evidence>
<dbReference type="AlphaFoldDB" id="A0A7J9UWW2"/>
<evidence type="ECO:0000256" key="1">
    <source>
        <dbReference type="ARBA" id="ARBA00023015"/>
    </source>
</evidence>
<dbReference type="EMBL" id="WHPD01001995">
    <property type="protein sequence ID" value="MPV88853.1"/>
    <property type="molecule type" value="Genomic_DNA"/>
</dbReference>
<dbReference type="InterPro" id="IPR036388">
    <property type="entry name" value="WH-like_DNA-bd_sf"/>
</dbReference>
<evidence type="ECO:0000313" key="7">
    <source>
        <dbReference type="Proteomes" id="UP000429644"/>
    </source>
</evidence>
<dbReference type="InterPro" id="IPR005471">
    <property type="entry name" value="Tscrpt_reg_IclR_N"/>
</dbReference>